<keyword evidence="4 7" id="KW-1133">Transmembrane helix</keyword>
<sequence length="609" mass="67917">MDQNLLDQPSRMARARALPGRFKTKVVSHKDDFVEATRTKKTFFEWLRTSGSSSDPLGGNGSWCNEGKYPLFSTSRHDTDLLPTPPEQRNWGYKAYFFLYFSWSIDNWTLGSTMIGIGLNWWQSILVIFGSQCISSIFQAIASRSGAVYHVGFPCVARSVFGMYGAYFAVASRAQSLYIGSNFVRNMLRATFGSAFHNLGNSIPGSVGISTQGMIAFFLYWVLHIPLTLLRPNQMKWIFTLKMYTIIPAYIGLFVFCMVNTKGRIGGGLASSSKLSPTQFSWFVMNAINAGIGNTATTITNQPDYTRWSNRRWASVIPQLIANPISVAISSTMGILATSAINHNWGLELWNQWDLLDEIMTRYWRPEVRFAVLLCAAAQALLVTGTNVAGNIIPFGADSAMLWPRYLNITRGQVLGLFLVWVIFPWKILASAEVFTTFLGGYGMFMSALVGPTLIEYYVLAKGNIWVTQVYNGHKTNPYYWYHRGWNIQAFIAYVVGIALPITGFAGVLGADVPETAMHIYYIGWLLSLLVSGFVYWVVCRAWPTQAQNAIREKALGWEELQYETIIVLEGHGLEMTASGHGSQGDAVGPSEPSFQDKQSAKVAVYGDR</sequence>
<feature type="transmembrane region" description="Helical" evidence="7">
    <location>
        <begin position="148"/>
        <end position="170"/>
    </location>
</feature>
<feature type="region of interest" description="Disordered" evidence="6">
    <location>
        <begin position="579"/>
        <end position="609"/>
    </location>
</feature>
<accession>A0A4S9JP49</accession>
<feature type="transmembrane region" description="Helical" evidence="7">
    <location>
        <begin position="491"/>
        <end position="513"/>
    </location>
</feature>
<dbReference type="PANTHER" id="PTHR30618">
    <property type="entry name" value="NCS1 FAMILY PURINE/PYRIMIDINE TRANSPORTER"/>
    <property type="match status" value="1"/>
</dbReference>
<keyword evidence="5 7" id="KW-0472">Membrane</keyword>
<evidence type="ECO:0000256" key="6">
    <source>
        <dbReference type="SAM" id="MobiDB-lite"/>
    </source>
</evidence>
<dbReference type="Proteomes" id="UP000306584">
    <property type="component" value="Unassembled WGS sequence"/>
</dbReference>
<reference evidence="8 9" key="1">
    <citation type="submission" date="2018-10" db="EMBL/GenBank/DDBJ databases">
        <title>Fifty Aureobasidium pullulans genomes reveal a recombining polyextremotolerant generalist.</title>
        <authorList>
            <person name="Gostincar C."/>
            <person name="Turk M."/>
            <person name="Zajc J."/>
            <person name="Gunde-Cimerman N."/>
        </authorList>
    </citation>
    <scope>NUCLEOTIDE SEQUENCE [LARGE SCALE GENOMIC DNA]</scope>
    <source>
        <strain evidence="8 9">EXF-6604</strain>
    </source>
</reference>
<feature type="transmembrane region" description="Helical" evidence="7">
    <location>
        <begin position="370"/>
        <end position="393"/>
    </location>
</feature>
<evidence type="ECO:0000256" key="5">
    <source>
        <dbReference type="ARBA" id="ARBA00023136"/>
    </source>
</evidence>
<feature type="transmembrane region" description="Helical" evidence="7">
    <location>
        <begin position="281"/>
        <end position="299"/>
    </location>
</feature>
<evidence type="ECO:0000256" key="3">
    <source>
        <dbReference type="ARBA" id="ARBA00022692"/>
    </source>
</evidence>
<protein>
    <submittedName>
        <fullName evidence="8">Allantoin</fullName>
    </submittedName>
</protein>
<feature type="transmembrane region" description="Helical" evidence="7">
    <location>
        <begin position="241"/>
        <end position="261"/>
    </location>
</feature>
<feature type="transmembrane region" description="Helical" evidence="7">
    <location>
        <begin position="209"/>
        <end position="229"/>
    </location>
</feature>
<evidence type="ECO:0000256" key="2">
    <source>
        <dbReference type="ARBA" id="ARBA00008974"/>
    </source>
</evidence>
<dbReference type="InterPro" id="IPR045225">
    <property type="entry name" value="Uracil/uridine/allantoin_perm"/>
</dbReference>
<comment type="caution">
    <text evidence="8">The sequence shown here is derived from an EMBL/GenBank/DDBJ whole genome shotgun (WGS) entry which is preliminary data.</text>
</comment>
<dbReference type="GO" id="GO:0005886">
    <property type="term" value="C:plasma membrane"/>
    <property type="evidence" value="ECO:0007669"/>
    <property type="project" value="TreeGrafter"/>
</dbReference>
<organism evidence="8 9">
    <name type="scientific">Aureobasidium pullulans</name>
    <name type="common">Black yeast</name>
    <name type="synonym">Pullularia pullulans</name>
    <dbReference type="NCBI Taxonomy" id="5580"/>
    <lineage>
        <taxon>Eukaryota</taxon>
        <taxon>Fungi</taxon>
        <taxon>Dikarya</taxon>
        <taxon>Ascomycota</taxon>
        <taxon>Pezizomycotina</taxon>
        <taxon>Dothideomycetes</taxon>
        <taxon>Dothideomycetidae</taxon>
        <taxon>Dothideales</taxon>
        <taxon>Saccotheciaceae</taxon>
        <taxon>Aureobasidium</taxon>
    </lineage>
</organism>
<keyword evidence="3 7" id="KW-0812">Transmembrane</keyword>
<feature type="transmembrane region" description="Helical" evidence="7">
    <location>
        <begin position="519"/>
        <end position="539"/>
    </location>
</feature>
<gene>
    <name evidence="8" type="ORF">D6D01_10081</name>
</gene>
<comment type="subcellular location">
    <subcellularLocation>
        <location evidence="1">Membrane</location>
        <topology evidence="1">Multi-pass membrane protein</topology>
    </subcellularLocation>
</comment>
<proteinExistence type="inferred from homology"/>
<dbReference type="Gene3D" id="1.10.4160.10">
    <property type="entry name" value="Hydantoin permease"/>
    <property type="match status" value="1"/>
</dbReference>
<dbReference type="AlphaFoldDB" id="A0A4S9JP49"/>
<evidence type="ECO:0000256" key="1">
    <source>
        <dbReference type="ARBA" id="ARBA00004141"/>
    </source>
</evidence>
<evidence type="ECO:0000256" key="7">
    <source>
        <dbReference type="SAM" id="Phobius"/>
    </source>
</evidence>
<evidence type="ECO:0000256" key="4">
    <source>
        <dbReference type="ARBA" id="ARBA00022989"/>
    </source>
</evidence>
<name>A0A4S9JP49_AURPU</name>
<dbReference type="EMBL" id="QZBD01000827">
    <property type="protein sequence ID" value="THY04661.1"/>
    <property type="molecule type" value="Genomic_DNA"/>
</dbReference>
<dbReference type="GO" id="GO:0015205">
    <property type="term" value="F:nucleobase transmembrane transporter activity"/>
    <property type="evidence" value="ECO:0007669"/>
    <property type="project" value="TreeGrafter"/>
</dbReference>
<feature type="transmembrane region" description="Helical" evidence="7">
    <location>
        <begin position="414"/>
        <end position="432"/>
    </location>
</feature>
<dbReference type="InterPro" id="IPR001248">
    <property type="entry name" value="Pur-cyt_permease"/>
</dbReference>
<feature type="transmembrane region" description="Helical" evidence="7">
    <location>
        <begin position="438"/>
        <end position="460"/>
    </location>
</feature>
<comment type="similarity">
    <text evidence="2">Belongs to the purine-cytosine permease (2.A.39) family.</text>
</comment>
<evidence type="ECO:0000313" key="9">
    <source>
        <dbReference type="Proteomes" id="UP000306584"/>
    </source>
</evidence>
<feature type="transmembrane region" description="Helical" evidence="7">
    <location>
        <begin position="320"/>
        <end position="341"/>
    </location>
</feature>
<evidence type="ECO:0000313" key="8">
    <source>
        <dbReference type="EMBL" id="THY04661.1"/>
    </source>
</evidence>
<feature type="transmembrane region" description="Helical" evidence="7">
    <location>
        <begin position="121"/>
        <end position="141"/>
    </location>
</feature>
<dbReference type="Pfam" id="PF02133">
    <property type="entry name" value="Transp_cyt_pur"/>
    <property type="match status" value="1"/>
</dbReference>
<dbReference type="PANTHER" id="PTHR30618:SF0">
    <property type="entry name" value="PURINE-URACIL PERMEASE NCS1"/>
    <property type="match status" value="1"/>
</dbReference>